<dbReference type="InterPro" id="IPR007492">
    <property type="entry name" value="LytTR_DNA-bd_dom"/>
</dbReference>
<protein>
    <recommendedName>
        <fullName evidence="3">HTH LytTR-type domain-containing protein</fullName>
    </recommendedName>
</protein>
<dbReference type="RefSeq" id="WP_051692267.1">
    <property type="nucleotide sequence ID" value="NZ_AUND01000012.1"/>
</dbReference>
<keyword evidence="5" id="KW-1185">Reference proteome</keyword>
<feature type="compositionally biased region" description="Polar residues" evidence="1">
    <location>
        <begin position="147"/>
        <end position="160"/>
    </location>
</feature>
<evidence type="ECO:0000313" key="4">
    <source>
        <dbReference type="EMBL" id="KEO54049.1"/>
    </source>
</evidence>
<comment type="caution">
    <text evidence="4">The sequence shown here is derived from an EMBL/GenBank/DDBJ whole genome shotgun (WGS) entry which is preliminary data.</text>
</comment>
<dbReference type="PROSITE" id="PS50930">
    <property type="entry name" value="HTH_LYTTR"/>
    <property type="match status" value="1"/>
</dbReference>
<sequence>MSEFWRIYWRALKIPALPVIWLVASGFGVIAGPFGSLEGMSLGGRLLYWPLVVGLSILIGAAIRIFVRRRLGLRAFWSEAPVLAGLAALVLAGPIYQITARLANDPELPGLGVVHMAGYVFGLSMAASVLRHRMAPSQGRPRPRLVATSTPETAPETGSTPRLMERIEPEFRAPLIRLSVCDHYVDVVTEAGQTSLLMRFADAIAETEGVSGLRVHRSHWVAQSGVRAIQRARGKTALLMADGEAVPVSRTYQTQVEAENFPASEESIAAQ</sequence>
<dbReference type="EMBL" id="AUND01000012">
    <property type="protein sequence ID" value="KEO54049.1"/>
    <property type="molecule type" value="Genomic_DNA"/>
</dbReference>
<keyword evidence="2" id="KW-1133">Transmembrane helix</keyword>
<proteinExistence type="predicted"/>
<feature type="domain" description="HTH LytTR-type" evidence="3">
    <location>
        <begin position="175"/>
        <end position="252"/>
    </location>
</feature>
<evidence type="ECO:0000256" key="1">
    <source>
        <dbReference type="SAM" id="MobiDB-lite"/>
    </source>
</evidence>
<feature type="transmembrane region" description="Helical" evidence="2">
    <location>
        <begin position="12"/>
        <end position="34"/>
    </location>
</feature>
<dbReference type="Proteomes" id="UP000027432">
    <property type="component" value="Unassembled WGS sequence"/>
</dbReference>
<gene>
    <name evidence="4" type="ORF">TP2_03800</name>
</gene>
<dbReference type="eggNOG" id="COG3279">
    <property type="taxonomic scope" value="Bacteria"/>
</dbReference>
<dbReference type="SMART" id="SM00850">
    <property type="entry name" value="LytTR"/>
    <property type="match status" value="1"/>
</dbReference>
<keyword evidence="2" id="KW-0812">Transmembrane</keyword>
<organism evidence="4 5">
    <name type="scientific">Thioclava pacifica DSM 10166</name>
    <dbReference type="NCBI Taxonomy" id="1353537"/>
    <lineage>
        <taxon>Bacteria</taxon>
        <taxon>Pseudomonadati</taxon>
        <taxon>Pseudomonadota</taxon>
        <taxon>Alphaproteobacteria</taxon>
        <taxon>Rhodobacterales</taxon>
        <taxon>Paracoccaceae</taxon>
        <taxon>Thioclava</taxon>
    </lineage>
</organism>
<accession>A0A074JBW4</accession>
<feature type="region of interest" description="Disordered" evidence="1">
    <location>
        <begin position="136"/>
        <end position="160"/>
    </location>
</feature>
<feature type="transmembrane region" description="Helical" evidence="2">
    <location>
        <begin position="46"/>
        <end position="67"/>
    </location>
</feature>
<dbReference type="OrthoDB" id="7028951at2"/>
<keyword evidence="2" id="KW-0472">Membrane</keyword>
<dbReference type="AlphaFoldDB" id="A0A074JBW4"/>
<evidence type="ECO:0000259" key="3">
    <source>
        <dbReference type="PROSITE" id="PS50930"/>
    </source>
</evidence>
<feature type="transmembrane region" description="Helical" evidence="2">
    <location>
        <begin position="110"/>
        <end position="130"/>
    </location>
</feature>
<dbReference type="STRING" id="1353537.TP2_03800"/>
<dbReference type="Gene3D" id="2.40.50.1020">
    <property type="entry name" value="LytTr DNA-binding domain"/>
    <property type="match status" value="1"/>
</dbReference>
<evidence type="ECO:0000313" key="5">
    <source>
        <dbReference type="Proteomes" id="UP000027432"/>
    </source>
</evidence>
<feature type="transmembrane region" description="Helical" evidence="2">
    <location>
        <begin position="79"/>
        <end position="98"/>
    </location>
</feature>
<dbReference type="Pfam" id="PF04397">
    <property type="entry name" value="LytTR"/>
    <property type="match status" value="1"/>
</dbReference>
<evidence type="ECO:0000256" key="2">
    <source>
        <dbReference type="SAM" id="Phobius"/>
    </source>
</evidence>
<reference evidence="4 5" key="1">
    <citation type="submission" date="2013-07" db="EMBL/GenBank/DDBJ databases">
        <title>Thioclava pacifica DSM 10166 Genome Sequencing.</title>
        <authorList>
            <person name="Lai Q."/>
            <person name="Shao Z."/>
        </authorList>
    </citation>
    <scope>NUCLEOTIDE SEQUENCE [LARGE SCALE GENOMIC DNA]</scope>
    <source>
        <strain evidence="4 5">DSM 10166</strain>
    </source>
</reference>
<name>A0A074JBW4_9RHOB</name>
<dbReference type="GO" id="GO:0003677">
    <property type="term" value="F:DNA binding"/>
    <property type="evidence" value="ECO:0007669"/>
    <property type="project" value="InterPro"/>
</dbReference>